<evidence type="ECO:0000313" key="1">
    <source>
        <dbReference type="EMBL" id="KRZ18789.1"/>
    </source>
</evidence>
<dbReference type="OrthoDB" id="10503679at2759"/>
<organism evidence="1 2">
    <name type="scientific">Trichinella zimbabwensis</name>
    <dbReference type="NCBI Taxonomy" id="268475"/>
    <lineage>
        <taxon>Eukaryota</taxon>
        <taxon>Metazoa</taxon>
        <taxon>Ecdysozoa</taxon>
        <taxon>Nematoda</taxon>
        <taxon>Enoplea</taxon>
        <taxon>Dorylaimia</taxon>
        <taxon>Trichinellida</taxon>
        <taxon>Trichinellidae</taxon>
        <taxon>Trichinella</taxon>
    </lineage>
</organism>
<dbReference type="EMBL" id="JYDP01000002">
    <property type="protein sequence ID" value="KRZ18789.1"/>
    <property type="molecule type" value="Genomic_DNA"/>
</dbReference>
<keyword evidence="2" id="KW-1185">Reference proteome</keyword>
<accession>A0A0V1I9Z4</accession>
<sequence length="65" mass="7294">MDEVGRVQGTPESALGRAGSVVLRMCGSLGDLRADLDDWRLYCETDALQVELEFDRRGRTKEHGR</sequence>
<proteinExistence type="predicted"/>
<dbReference type="Proteomes" id="UP000055024">
    <property type="component" value="Unassembled WGS sequence"/>
</dbReference>
<protein>
    <submittedName>
        <fullName evidence="1">Uncharacterized protein</fullName>
    </submittedName>
</protein>
<reference evidence="1 2" key="1">
    <citation type="submission" date="2015-01" db="EMBL/GenBank/DDBJ databases">
        <title>Evolution of Trichinella species and genotypes.</title>
        <authorList>
            <person name="Korhonen P.K."/>
            <person name="Edoardo P."/>
            <person name="Giuseppe L.R."/>
            <person name="Gasser R.B."/>
        </authorList>
    </citation>
    <scope>NUCLEOTIDE SEQUENCE [LARGE SCALE GENOMIC DNA]</scope>
    <source>
        <strain evidence="1">ISS1029</strain>
    </source>
</reference>
<comment type="caution">
    <text evidence="1">The sequence shown here is derived from an EMBL/GenBank/DDBJ whole genome shotgun (WGS) entry which is preliminary data.</text>
</comment>
<name>A0A0V1I9Z4_9BILA</name>
<evidence type="ECO:0000313" key="2">
    <source>
        <dbReference type="Proteomes" id="UP000055024"/>
    </source>
</evidence>
<gene>
    <name evidence="1" type="ORF">T11_3144</name>
</gene>
<dbReference type="AlphaFoldDB" id="A0A0V1I9Z4"/>